<accession>A0A4Z0GT04</accession>
<dbReference type="PANTHER" id="PTHR43674">
    <property type="entry name" value="NITRILASE C965.09-RELATED"/>
    <property type="match status" value="1"/>
</dbReference>
<evidence type="ECO:0000259" key="2">
    <source>
        <dbReference type="PROSITE" id="PS50263"/>
    </source>
</evidence>
<gene>
    <name evidence="3" type="ORF">E4665_02465</name>
</gene>
<feature type="domain" description="CN hydrolase" evidence="2">
    <location>
        <begin position="6"/>
        <end position="251"/>
    </location>
</feature>
<proteinExistence type="predicted"/>
<keyword evidence="1 3" id="KW-0378">Hydrolase</keyword>
<dbReference type="SUPFAM" id="SSF56317">
    <property type="entry name" value="Carbon-nitrogen hydrolase"/>
    <property type="match status" value="1"/>
</dbReference>
<dbReference type="PANTHER" id="PTHR43674:SF2">
    <property type="entry name" value="BETA-UREIDOPROPIONASE"/>
    <property type="match status" value="1"/>
</dbReference>
<comment type="caution">
    <text evidence="3">The sequence shown here is derived from an EMBL/GenBank/DDBJ whole genome shotgun (WGS) entry which is preliminary data.</text>
</comment>
<dbReference type="Pfam" id="PF00795">
    <property type="entry name" value="CN_hydrolase"/>
    <property type="match status" value="1"/>
</dbReference>
<sequence length="277" mass="31501">MVLEKLTIGTVQIDCNMENKEDNIQKVEKILDHYGPKTDILCFPELFTTGYHLEQIDQNKFYELAEEIPGPTVTRLSQKAKEYHTAIVGSIVEKDRDLQAVLYDTAFVINEKGEYVGKYRKAHLYPTEHQYFRSGSSFPIFKVFGIPVGVAICYDHAFLEQFRILALKGAQIIFIPSVIPKNYEYLLDLRTRARAQDNQVFTVASNRVGQEGGIIYCGRSKIVNPKGEIVSEGNDQESVVTGLIALGEIDSERKQEPVFRNRRPELYQLLSQTEANS</sequence>
<dbReference type="Proteomes" id="UP000298347">
    <property type="component" value="Unassembled WGS sequence"/>
</dbReference>
<dbReference type="AlphaFoldDB" id="A0A4Z0GT04"/>
<keyword evidence="4" id="KW-1185">Reference proteome</keyword>
<evidence type="ECO:0000256" key="1">
    <source>
        <dbReference type="ARBA" id="ARBA00022801"/>
    </source>
</evidence>
<dbReference type="OrthoDB" id="9811121at2"/>
<dbReference type="PROSITE" id="PS50263">
    <property type="entry name" value="CN_HYDROLASE"/>
    <property type="match status" value="1"/>
</dbReference>
<dbReference type="InterPro" id="IPR036526">
    <property type="entry name" value="C-N_Hydrolase_sf"/>
</dbReference>
<dbReference type="Gene3D" id="3.60.110.10">
    <property type="entry name" value="Carbon-nitrogen hydrolase"/>
    <property type="match status" value="1"/>
</dbReference>
<dbReference type="InterPro" id="IPR050345">
    <property type="entry name" value="Aliph_Amidase/BUP"/>
</dbReference>
<reference evidence="3 4" key="1">
    <citation type="journal article" date="2015" name="Int. J. Syst. Evol. Microbiol.">
        <title>Sporolactobacillus shoreae sp. nov. and Sporolactobacillus spathodeae sp. nov., two spore-forming lactic acid bacteria isolated from tree barks in Thailand.</title>
        <authorList>
            <person name="Thamacharoensuk T."/>
            <person name="Kitahara M."/>
            <person name="Ohkuma M."/>
            <person name="Thongchul N."/>
            <person name="Tanasupawat S."/>
        </authorList>
    </citation>
    <scope>NUCLEOTIDE SEQUENCE [LARGE SCALE GENOMIC DNA]</scope>
    <source>
        <strain evidence="3 4">BK92</strain>
    </source>
</reference>
<dbReference type="EMBL" id="SRJD01000002">
    <property type="protein sequence ID" value="TGA99831.1"/>
    <property type="molecule type" value="Genomic_DNA"/>
</dbReference>
<protein>
    <submittedName>
        <fullName evidence="3">Carbon-nitrogen hydrolase family protein</fullName>
    </submittedName>
</protein>
<evidence type="ECO:0000313" key="4">
    <source>
        <dbReference type="Proteomes" id="UP000298347"/>
    </source>
</evidence>
<dbReference type="CDD" id="cd07197">
    <property type="entry name" value="nitrilase"/>
    <property type="match status" value="1"/>
</dbReference>
<name>A0A4Z0GT04_9BACL</name>
<dbReference type="GO" id="GO:0016811">
    <property type="term" value="F:hydrolase activity, acting on carbon-nitrogen (but not peptide) bonds, in linear amides"/>
    <property type="evidence" value="ECO:0007669"/>
    <property type="project" value="TreeGrafter"/>
</dbReference>
<dbReference type="InterPro" id="IPR003010">
    <property type="entry name" value="C-N_Hydrolase"/>
</dbReference>
<organism evidence="3 4">
    <name type="scientific">Sporolactobacillus shoreae</name>
    <dbReference type="NCBI Taxonomy" id="1465501"/>
    <lineage>
        <taxon>Bacteria</taxon>
        <taxon>Bacillati</taxon>
        <taxon>Bacillota</taxon>
        <taxon>Bacilli</taxon>
        <taxon>Bacillales</taxon>
        <taxon>Sporolactobacillaceae</taxon>
        <taxon>Sporolactobacillus</taxon>
    </lineage>
</organism>
<evidence type="ECO:0000313" key="3">
    <source>
        <dbReference type="EMBL" id="TGA99831.1"/>
    </source>
</evidence>